<keyword evidence="8" id="KW-1185">Reference proteome</keyword>
<dbReference type="GO" id="GO:0043813">
    <property type="term" value="F:phosphatidylinositol-3,5-bisphosphate 5-phosphatase activity"/>
    <property type="evidence" value="ECO:0007669"/>
    <property type="project" value="InterPro"/>
</dbReference>
<dbReference type="InterPro" id="IPR002013">
    <property type="entry name" value="SAC_dom"/>
</dbReference>
<comment type="subcellular location">
    <subcellularLocation>
        <location evidence="1">Endomembrane system</location>
    </subcellularLocation>
</comment>
<dbReference type="HOGENOM" id="CLU_003016_0_3_1"/>
<dbReference type="EMBL" id="AMQN01001967">
    <property type="status" value="NOT_ANNOTATED_CDS"/>
    <property type="molecule type" value="Genomic_DNA"/>
</dbReference>
<dbReference type="PROSITE" id="PS50275">
    <property type="entry name" value="SAC"/>
    <property type="match status" value="1"/>
</dbReference>
<feature type="compositionally biased region" description="Low complexity" evidence="4">
    <location>
        <begin position="713"/>
        <end position="730"/>
    </location>
</feature>
<dbReference type="Proteomes" id="UP000014760">
    <property type="component" value="Unassembled WGS sequence"/>
</dbReference>
<dbReference type="InterPro" id="IPR043573">
    <property type="entry name" value="Fig4-like"/>
</dbReference>
<reference evidence="8" key="1">
    <citation type="submission" date="2012-12" db="EMBL/GenBank/DDBJ databases">
        <authorList>
            <person name="Hellsten U."/>
            <person name="Grimwood J."/>
            <person name="Chapman J.A."/>
            <person name="Shapiro H."/>
            <person name="Aerts A."/>
            <person name="Otillar R.P."/>
            <person name="Terry A.Y."/>
            <person name="Boore J.L."/>
            <person name="Simakov O."/>
            <person name="Marletaz F."/>
            <person name="Cho S.-J."/>
            <person name="Edsinger-Gonzales E."/>
            <person name="Havlak P."/>
            <person name="Kuo D.-H."/>
            <person name="Larsson T."/>
            <person name="Lv J."/>
            <person name="Arendt D."/>
            <person name="Savage R."/>
            <person name="Osoegawa K."/>
            <person name="de Jong P."/>
            <person name="Lindberg D.R."/>
            <person name="Seaver E.C."/>
            <person name="Weisblat D.A."/>
            <person name="Putnam N.H."/>
            <person name="Grigoriev I.V."/>
            <person name="Rokhsar D.S."/>
        </authorList>
    </citation>
    <scope>NUCLEOTIDE SEQUENCE</scope>
    <source>
        <strain evidence="8">I ESC-2004</strain>
    </source>
</reference>
<feature type="domain" description="SAC" evidence="5">
    <location>
        <begin position="151"/>
        <end position="514"/>
    </location>
</feature>
<dbReference type="EnsemblMetazoa" id="CapteT142019">
    <property type="protein sequence ID" value="CapteP142019"/>
    <property type="gene ID" value="CapteG142019"/>
</dbReference>
<evidence type="ECO:0000313" key="8">
    <source>
        <dbReference type="Proteomes" id="UP000014760"/>
    </source>
</evidence>
<name>R7TZR5_CAPTE</name>
<feature type="compositionally biased region" description="Polar residues" evidence="4">
    <location>
        <begin position="692"/>
        <end position="712"/>
    </location>
</feature>
<dbReference type="STRING" id="283909.R7TZR5"/>
<evidence type="ECO:0000313" key="6">
    <source>
        <dbReference type="EMBL" id="ELT99122.1"/>
    </source>
</evidence>
<evidence type="ECO:0000256" key="3">
    <source>
        <dbReference type="ARBA" id="ARBA00023136"/>
    </source>
</evidence>
<evidence type="ECO:0000256" key="2">
    <source>
        <dbReference type="ARBA" id="ARBA00022801"/>
    </source>
</evidence>
<dbReference type="GO" id="GO:0012505">
    <property type="term" value="C:endomembrane system"/>
    <property type="evidence" value="ECO:0007669"/>
    <property type="project" value="UniProtKB-SubCell"/>
</dbReference>
<dbReference type="OMA" id="KRKCCAH"/>
<evidence type="ECO:0000256" key="4">
    <source>
        <dbReference type="SAM" id="MobiDB-lite"/>
    </source>
</evidence>
<organism evidence="6">
    <name type="scientific">Capitella teleta</name>
    <name type="common">Polychaete worm</name>
    <dbReference type="NCBI Taxonomy" id="283909"/>
    <lineage>
        <taxon>Eukaryota</taxon>
        <taxon>Metazoa</taxon>
        <taxon>Spiralia</taxon>
        <taxon>Lophotrochozoa</taxon>
        <taxon>Annelida</taxon>
        <taxon>Polychaeta</taxon>
        <taxon>Sedentaria</taxon>
        <taxon>Scolecida</taxon>
        <taxon>Capitellidae</taxon>
        <taxon>Capitella</taxon>
    </lineage>
</organism>
<dbReference type="EMBL" id="KB307198">
    <property type="protein sequence ID" value="ELT99122.1"/>
    <property type="molecule type" value="Genomic_DNA"/>
</dbReference>
<dbReference type="PANTHER" id="PTHR45738:SF5">
    <property type="entry name" value="POLYPHOSPHOINOSITIDE PHOSPHATASE"/>
    <property type="match status" value="1"/>
</dbReference>
<reference evidence="7" key="3">
    <citation type="submission" date="2015-06" db="UniProtKB">
        <authorList>
            <consortium name="EnsemblMetazoa"/>
        </authorList>
    </citation>
    <scope>IDENTIFICATION</scope>
</reference>
<feature type="region of interest" description="Disordered" evidence="4">
    <location>
        <begin position="679"/>
        <end position="730"/>
    </location>
</feature>
<accession>R7TZR5</accession>
<keyword evidence="2" id="KW-0378">Hydrolase</keyword>
<dbReference type="Pfam" id="PF02383">
    <property type="entry name" value="Syja_N"/>
    <property type="match status" value="1"/>
</dbReference>
<evidence type="ECO:0000259" key="5">
    <source>
        <dbReference type="PROSITE" id="PS50275"/>
    </source>
</evidence>
<dbReference type="PANTHER" id="PTHR45738">
    <property type="entry name" value="POLYPHOSPHOINOSITIDE PHOSPHATASE"/>
    <property type="match status" value="1"/>
</dbReference>
<reference evidence="6 8" key="2">
    <citation type="journal article" date="2013" name="Nature">
        <title>Insights into bilaterian evolution from three spiralian genomes.</title>
        <authorList>
            <person name="Simakov O."/>
            <person name="Marletaz F."/>
            <person name="Cho S.J."/>
            <person name="Edsinger-Gonzales E."/>
            <person name="Havlak P."/>
            <person name="Hellsten U."/>
            <person name="Kuo D.H."/>
            <person name="Larsson T."/>
            <person name="Lv J."/>
            <person name="Arendt D."/>
            <person name="Savage R."/>
            <person name="Osoegawa K."/>
            <person name="de Jong P."/>
            <person name="Grimwood J."/>
            <person name="Chapman J.A."/>
            <person name="Shapiro H."/>
            <person name="Aerts A."/>
            <person name="Otillar R.P."/>
            <person name="Terry A.Y."/>
            <person name="Boore J.L."/>
            <person name="Grigoriev I.V."/>
            <person name="Lindberg D.R."/>
            <person name="Seaver E.C."/>
            <person name="Weisblat D.A."/>
            <person name="Putnam N.H."/>
            <person name="Rokhsar D.S."/>
        </authorList>
    </citation>
    <scope>NUCLEOTIDE SEQUENCE</scope>
    <source>
        <strain evidence="6 8">I ESC-2004</strain>
    </source>
</reference>
<dbReference type="AlphaFoldDB" id="R7TZR5"/>
<keyword evidence="3" id="KW-0472">Membrane</keyword>
<evidence type="ECO:0000313" key="7">
    <source>
        <dbReference type="EnsemblMetazoa" id="CapteP142019"/>
    </source>
</evidence>
<dbReference type="OrthoDB" id="405996at2759"/>
<evidence type="ECO:0000256" key="1">
    <source>
        <dbReference type="ARBA" id="ARBA00004308"/>
    </source>
</evidence>
<dbReference type="FunCoup" id="R7TZR5">
    <property type="interactions" value="1232"/>
</dbReference>
<sequence>MQFKLISSIQKIVIYETKARFYVVGSNNIESRFRVLKIDRTEPQDLCVVDDKVEYTRKEIVNLLRTIESGNRTKTYQKVHKGLSEKVSAFGIVGFVRFLEGFYILLITKRRKVAMIGPHTFYKIEDTKMMYIPNDTVRYTHPDEQKYVKMFQNIDLSSNFYFSYSYDLTRTLQYNMTDCTLTDSDRENSPEKSVDDKVIGYCTPPAWKYVWNEHLLRPVLEEVHPDWLLHFIHGFIGQSKLMIYDRPVTLTLVARRSNQFAGTRFLKRGTNDKGSVANEVETEQIVIDASVSLMDKARLTSFVQLRGSIPLHWSQDVAKMVPKPPIALDQADPFGCVAGQHFNQIMRRYGAPIIVLNLVKKREKKPHESILTEEFARVIEYLNQFLPPEHSIKYVGFDMARVSKSKTSNVLHRLAEIAEYCVKKTGFYQSHPSFHCNKIRPHARQRGAVRTNCVDCLDRTNTAQFAIGKCALAFQLYSLGLLDSPMLDFDTDCARMLEDLYEGQGDTLALQYGGSQLVHRIKGYRKLAPWTSSSRDIMQTLSRYYSNAFSDADKQHAVNLFLGVYEPRENQLNLWELATDFYLHNKVCMQSPSLLRRSYTQWWDDCVYDSLPYAHEEVSKGSEEGAVVLRASKDDERVDVYWEHYRPYELTCLEDLFLFRMPNSTRDFMPKFAPTLSPFAPRVHPGRRQEEFGSTTEANPSVSGLDSTASLMSTGSEGSTDSSDSSDIEGGLEMIGDSLIQREESGFSHVSLKDLFPCMFDSYGVDIKPPNKHSTSSYKCHTQIGKNATQGLDNPATANSKNYTNLIQTSSFPMDSVFNVEPPNVNLKSKDVYQTFVRRGQNGPDPTAKAEHHFYHQYLQQSFQ</sequence>
<protein>
    <recommendedName>
        <fullName evidence="5">SAC domain-containing protein</fullName>
    </recommendedName>
</protein>
<gene>
    <name evidence="6" type="ORF">CAPTEDRAFT_142019</name>
</gene>
<dbReference type="GO" id="GO:0046856">
    <property type="term" value="P:phosphatidylinositol dephosphorylation"/>
    <property type="evidence" value="ECO:0007669"/>
    <property type="project" value="InterPro"/>
</dbReference>
<proteinExistence type="predicted"/>